<feature type="non-terminal residue" evidence="1">
    <location>
        <position position="1"/>
    </location>
</feature>
<dbReference type="GO" id="GO:0016740">
    <property type="term" value="F:transferase activity"/>
    <property type="evidence" value="ECO:0007669"/>
    <property type="project" value="UniProtKB-KW"/>
</dbReference>
<dbReference type="Pfam" id="PF13692">
    <property type="entry name" value="Glyco_trans_1_4"/>
    <property type="match status" value="1"/>
</dbReference>
<gene>
    <name evidence="1" type="ORF">DQK91_22170</name>
</gene>
<protein>
    <submittedName>
        <fullName evidence="1">Group 1 glycosyl transferase</fullName>
    </submittedName>
</protein>
<reference evidence="1 2" key="1">
    <citation type="submission" date="2018-06" db="EMBL/GenBank/DDBJ databases">
        <title>Complete genome of Desulfovibrio marinus P48SEP.</title>
        <authorList>
            <person name="Crispim J.S."/>
            <person name="Vidigal P.M.P."/>
            <person name="Silva L.C.F."/>
            <person name="Araujo L.C."/>
            <person name="Laguardia C.N."/>
            <person name="Dias R.S."/>
            <person name="Sousa M.P."/>
            <person name="Paula S.O."/>
            <person name="Silva C."/>
        </authorList>
    </citation>
    <scope>NUCLEOTIDE SEQUENCE [LARGE SCALE GENOMIC DNA]</scope>
    <source>
        <strain evidence="1 2">P48SEP</strain>
    </source>
</reference>
<dbReference type="Gene3D" id="3.40.50.2000">
    <property type="entry name" value="Glycogen Phosphorylase B"/>
    <property type="match status" value="1"/>
</dbReference>
<comment type="caution">
    <text evidence="1">The sequence shown here is derived from an EMBL/GenBank/DDBJ whole genome shotgun (WGS) entry which is preliminary data.</text>
</comment>
<keyword evidence="1" id="KW-0808">Transferase</keyword>
<proteinExistence type="predicted"/>
<accession>A0A6P1ZBF1</accession>
<evidence type="ECO:0000313" key="2">
    <source>
        <dbReference type="Proteomes" id="UP000434052"/>
    </source>
</evidence>
<evidence type="ECO:0000313" key="1">
    <source>
        <dbReference type="EMBL" id="TVM28948.1"/>
    </source>
</evidence>
<dbReference type="OrthoDB" id="9807209at2"/>
<name>A0A6P1ZBF1_9BACT</name>
<organism evidence="1 2">
    <name type="scientific">Oceanidesulfovibrio marinus</name>
    <dbReference type="NCBI Taxonomy" id="370038"/>
    <lineage>
        <taxon>Bacteria</taxon>
        <taxon>Pseudomonadati</taxon>
        <taxon>Thermodesulfobacteriota</taxon>
        <taxon>Desulfovibrionia</taxon>
        <taxon>Desulfovibrionales</taxon>
        <taxon>Desulfovibrionaceae</taxon>
        <taxon>Oceanidesulfovibrio</taxon>
    </lineage>
</organism>
<dbReference type="Proteomes" id="UP000434052">
    <property type="component" value="Unassembled WGS sequence"/>
</dbReference>
<dbReference type="RefSeq" id="WP_144307545.1">
    <property type="nucleotide sequence ID" value="NZ_QMIF01000091.1"/>
</dbReference>
<dbReference type="EMBL" id="QMIF01000091">
    <property type="protein sequence ID" value="TVM28948.1"/>
    <property type="molecule type" value="Genomic_DNA"/>
</dbReference>
<dbReference type="SUPFAM" id="SSF53756">
    <property type="entry name" value="UDP-Glycosyltransferase/glycogen phosphorylase"/>
    <property type="match status" value="1"/>
</dbReference>
<sequence>AEAAVVVVPLRIGGGSRLKILEALAMRKVVLSTTLGAEGLDLIHGRHLQIEDDPGALAAECIDILRHPNHYTAMEAAGRDDVMNR</sequence>
<dbReference type="AlphaFoldDB" id="A0A6P1ZBF1"/>